<feature type="transmembrane region" description="Helical" evidence="1">
    <location>
        <begin position="37"/>
        <end position="56"/>
    </location>
</feature>
<accession>A0ABY9MRL7</accession>
<dbReference type="NCBIfam" id="NF009316">
    <property type="entry name" value="PRK12674.1-5"/>
    <property type="match status" value="1"/>
</dbReference>
<dbReference type="Proteomes" id="UP001236657">
    <property type="component" value="Chromosome"/>
</dbReference>
<name>A0ABY9MRL7_9GAMM</name>
<keyword evidence="1" id="KW-0812">Transmembrane</keyword>
<dbReference type="EMBL" id="CP133218">
    <property type="protein sequence ID" value="WML91289.1"/>
    <property type="molecule type" value="Genomic_DNA"/>
</dbReference>
<dbReference type="Pfam" id="PF03334">
    <property type="entry name" value="PhaG_MnhG_YufB"/>
    <property type="match status" value="1"/>
</dbReference>
<reference evidence="2 3" key="1">
    <citation type="submission" date="2023-08" db="EMBL/GenBank/DDBJ databases">
        <title>New molecular markers tilS and rpoB for phylogenetic and monitoring studies of the genus Thiothrix biodiversity.</title>
        <authorList>
            <person name="Ravin N.V."/>
            <person name="Smolyakov D."/>
            <person name="Markov N.D."/>
            <person name="Beletsky A.V."/>
            <person name="Mardanov A.V."/>
            <person name="Rudenko T.S."/>
            <person name="Grabovich M.Y."/>
        </authorList>
    </citation>
    <scope>NUCLEOTIDE SEQUENCE [LARGE SCALE GENOMIC DNA]</scope>
    <source>
        <strain evidence="2 3">MK1</strain>
    </source>
</reference>
<keyword evidence="1" id="KW-1133">Transmembrane helix</keyword>
<dbReference type="RefSeq" id="WP_051542623.1">
    <property type="nucleotide sequence ID" value="NZ_CP133218.1"/>
</dbReference>
<keyword evidence="3" id="KW-1185">Reference proteome</keyword>
<keyword evidence="1" id="KW-0472">Membrane</keyword>
<evidence type="ECO:0000313" key="3">
    <source>
        <dbReference type="Proteomes" id="UP001236657"/>
    </source>
</evidence>
<protein>
    <submittedName>
        <fullName evidence="2">Na+/H+ antiporter subunit G</fullName>
    </submittedName>
</protein>
<feature type="transmembrane region" description="Helical" evidence="1">
    <location>
        <begin position="6"/>
        <end position="25"/>
    </location>
</feature>
<dbReference type="NCBIfam" id="TIGR01300">
    <property type="entry name" value="CPA3_mnhG_phaG"/>
    <property type="match status" value="1"/>
</dbReference>
<proteinExistence type="predicted"/>
<feature type="transmembrane region" description="Helical" evidence="1">
    <location>
        <begin position="68"/>
        <end position="86"/>
    </location>
</feature>
<organism evidence="2 3">
    <name type="scientific">Thiothrix lacustris</name>
    <dbReference type="NCBI Taxonomy" id="525917"/>
    <lineage>
        <taxon>Bacteria</taxon>
        <taxon>Pseudomonadati</taxon>
        <taxon>Pseudomonadota</taxon>
        <taxon>Gammaproteobacteria</taxon>
        <taxon>Thiotrichales</taxon>
        <taxon>Thiotrichaceae</taxon>
        <taxon>Thiothrix</taxon>
    </lineage>
</organism>
<dbReference type="PANTHER" id="PTHR34703">
    <property type="entry name" value="ANTIPORTER SUBUNIT MNHG2-RELATED"/>
    <property type="match status" value="1"/>
</dbReference>
<gene>
    <name evidence="2" type="ORF">RCF98_02780</name>
</gene>
<dbReference type="PANTHER" id="PTHR34703:SF1">
    <property type="entry name" value="ANTIPORTER SUBUNIT MNHG2-RELATED"/>
    <property type="match status" value="1"/>
</dbReference>
<evidence type="ECO:0000256" key="1">
    <source>
        <dbReference type="SAM" id="Phobius"/>
    </source>
</evidence>
<evidence type="ECO:0000313" key="2">
    <source>
        <dbReference type="EMBL" id="WML91289.1"/>
    </source>
</evidence>
<dbReference type="InterPro" id="IPR005133">
    <property type="entry name" value="PhaG_MnhG_YufB"/>
</dbReference>
<sequence>MLDAALAVLVLVGAFFTLVGSWGLAKMPDFFMRLHGPTKASTLGVGAVLVASALYFSFNTDGVSLHEVLVTLFLFMTAPVSAHMMAKAALHLKLKQVERTRSAVVESGVANSYDGTSFRRKE</sequence>